<sequence length="40" mass="4730">MATNPIEQRIEQIVDEWDISKTESQARVVRILSLKEMCRI</sequence>
<accession>A0A2X2TIK5</accession>
<name>A0A2X2TIK5_CAPOC</name>
<dbReference type="AlphaFoldDB" id="A0A2X2TIK5"/>
<evidence type="ECO:0000313" key="1">
    <source>
        <dbReference type="EMBL" id="SQA77469.1"/>
    </source>
</evidence>
<evidence type="ECO:0000313" key="2">
    <source>
        <dbReference type="Proteomes" id="UP000249891"/>
    </source>
</evidence>
<dbReference type="EMBL" id="UARG01000017">
    <property type="protein sequence ID" value="SQA77469.1"/>
    <property type="molecule type" value="Genomic_DNA"/>
</dbReference>
<organism evidence="1 2">
    <name type="scientific">Capnocytophaga ochracea</name>
    <dbReference type="NCBI Taxonomy" id="1018"/>
    <lineage>
        <taxon>Bacteria</taxon>
        <taxon>Pseudomonadati</taxon>
        <taxon>Bacteroidota</taxon>
        <taxon>Flavobacteriia</taxon>
        <taxon>Flavobacteriales</taxon>
        <taxon>Flavobacteriaceae</taxon>
        <taxon>Capnocytophaga</taxon>
    </lineage>
</organism>
<proteinExistence type="predicted"/>
<reference evidence="1 2" key="1">
    <citation type="submission" date="2018-06" db="EMBL/GenBank/DDBJ databases">
        <authorList>
            <consortium name="Pathogen Informatics"/>
            <person name="Doyle S."/>
        </authorList>
    </citation>
    <scope>NUCLEOTIDE SEQUENCE [LARGE SCALE GENOMIC DNA]</scope>
    <source>
        <strain evidence="1 2">NCTC11546</strain>
    </source>
</reference>
<protein>
    <submittedName>
        <fullName evidence="1">Uncharacterized protein</fullName>
    </submittedName>
</protein>
<dbReference type="Proteomes" id="UP000249891">
    <property type="component" value="Unassembled WGS sequence"/>
</dbReference>
<dbReference type="RefSeq" id="WP_262510600.1">
    <property type="nucleotide sequence ID" value="NZ_CP110229.1"/>
</dbReference>
<gene>
    <name evidence="1" type="ORF">NCTC11546_00682</name>
</gene>